<sequence length="105" mass="11629">MGEKGSQVVMRKSKDRVSAGRTCTKVLEVGHASSFNKHGVARETRHGKVLANAVKTKKNKYLIQKSLDDAKSSVGATNNKSAWDMEQYMRSWLACNHLPAGNFHI</sequence>
<protein>
    <submittedName>
        <fullName evidence="1">Uncharacterized protein</fullName>
    </submittedName>
</protein>
<accession>A0A1V4AST6</accession>
<evidence type="ECO:0000313" key="1">
    <source>
        <dbReference type="EMBL" id="OOP56146.1"/>
    </source>
</evidence>
<name>A0A1V4AST6_9BACT</name>
<comment type="caution">
    <text evidence="1">The sequence shown here is derived from an EMBL/GenBank/DDBJ whole genome shotgun (WGS) entry which is preliminary data.</text>
</comment>
<organism evidence="1 2">
    <name type="scientific">Candidatus Brocadia carolinensis</name>
    <dbReference type="NCBI Taxonomy" id="1004156"/>
    <lineage>
        <taxon>Bacteria</taxon>
        <taxon>Pseudomonadati</taxon>
        <taxon>Planctomycetota</taxon>
        <taxon>Candidatus Brocadiia</taxon>
        <taxon>Candidatus Brocadiales</taxon>
        <taxon>Candidatus Brocadiaceae</taxon>
        <taxon>Candidatus Brocadia</taxon>
    </lineage>
</organism>
<proteinExistence type="predicted"/>
<dbReference type="Proteomes" id="UP000189681">
    <property type="component" value="Unassembled WGS sequence"/>
</dbReference>
<dbReference type="EMBL" id="AYTS01000095">
    <property type="protein sequence ID" value="OOP56146.1"/>
    <property type="molecule type" value="Genomic_DNA"/>
</dbReference>
<dbReference type="STRING" id="1004156.AYP45_10680"/>
<evidence type="ECO:0000313" key="2">
    <source>
        <dbReference type="Proteomes" id="UP000189681"/>
    </source>
</evidence>
<gene>
    <name evidence="1" type="ORF">AYP45_10680</name>
</gene>
<dbReference type="AlphaFoldDB" id="A0A1V4AST6"/>
<reference evidence="1 2" key="1">
    <citation type="journal article" date="2017" name="Water Res.">
        <title>Discovery and metagenomic analysis of an anammox bacterial enrichment related to Candidatus "Brocadia caroliniensis" in a full-scale glycerol-fed nitritation-denitritation separate centrate treatment process.</title>
        <authorList>
            <person name="Park H."/>
            <person name="Brotto A.C."/>
            <person name="van Loosdrecht M.C."/>
            <person name="Chandran K."/>
        </authorList>
    </citation>
    <scope>NUCLEOTIDE SEQUENCE [LARGE SCALE GENOMIC DNA]</scope>
    <source>
        <strain evidence="1">26THWARD</strain>
    </source>
</reference>